<reference evidence="1 2" key="1">
    <citation type="journal article" date="2019" name="Nat. Ecol. Evol.">
        <title>Megaphylogeny resolves global patterns of mushroom evolution.</title>
        <authorList>
            <person name="Varga T."/>
            <person name="Krizsan K."/>
            <person name="Foldi C."/>
            <person name="Dima B."/>
            <person name="Sanchez-Garcia M."/>
            <person name="Sanchez-Ramirez S."/>
            <person name="Szollosi G.J."/>
            <person name="Szarkandi J.G."/>
            <person name="Papp V."/>
            <person name="Albert L."/>
            <person name="Andreopoulos W."/>
            <person name="Angelini C."/>
            <person name="Antonin V."/>
            <person name="Barry K.W."/>
            <person name="Bougher N.L."/>
            <person name="Buchanan P."/>
            <person name="Buyck B."/>
            <person name="Bense V."/>
            <person name="Catcheside P."/>
            <person name="Chovatia M."/>
            <person name="Cooper J."/>
            <person name="Damon W."/>
            <person name="Desjardin D."/>
            <person name="Finy P."/>
            <person name="Geml J."/>
            <person name="Haridas S."/>
            <person name="Hughes K."/>
            <person name="Justo A."/>
            <person name="Karasinski D."/>
            <person name="Kautmanova I."/>
            <person name="Kiss B."/>
            <person name="Kocsube S."/>
            <person name="Kotiranta H."/>
            <person name="LaButti K.M."/>
            <person name="Lechner B.E."/>
            <person name="Liimatainen K."/>
            <person name="Lipzen A."/>
            <person name="Lukacs Z."/>
            <person name="Mihaltcheva S."/>
            <person name="Morgado L.N."/>
            <person name="Niskanen T."/>
            <person name="Noordeloos M.E."/>
            <person name="Ohm R.A."/>
            <person name="Ortiz-Santana B."/>
            <person name="Ovrebo C."/>
            <person name="Racz N."/>
            <person name="Riley R."/>
            <person name="Savchenko A."/>
            <person name="Shiryaev A."/>
            <person name="Soop K."/>
            <person name="Spirin V."/>
            <person name="Szebenyi C."/>
            <person name="Tomsovsky M."/>
            <person name="Tulloss R.E."/>
            <person name="Uehling J."/>
            <person name="Grigoriev I.V."/>
            <person name="Vagvolgyi C."/>
            <person name="Papp T."/>
            <person name="Martin F.M."/>
            <person name="Miettinen O."/>
            <person name="Hibbett D.S."/>
            <person name="Nagy L.G."/>
        </authorList>
    </citation>
    <scope>NUCLEOTIDE SEQUENCE [LARGE SCALE GENOMIC DNA]</scope>
    <source>
        <strain evidence="1 2">NL-1719</strain>
    </source>
</reference>
<accession>A0ACD3B2U7</accession>
<dbReference type="Proteomes" id="UP000308600">
    <property type="component" value="Unassembled WGS sequence"/>
</dbReference>
<evidence type="ECO:0000313" key="2">
    <source>
        <dbReference type="Proteomes" id="UP000308600"/>
    </source>
</evidence>
<evidence type="ECO:0000313" key="1">
    <source>
        <dbReference type="EMBL" id="TFK72125.1"/>
    </source>
</evidence>
<proteinExistence type="predicted"/>
<name>A0ACD3B2U7_9AGAR</name>
<organism evidence="1 2">
    <name type="scientific">Pluteus cervinus</name>
    <dbReference type="NCBI Taxonomy" id="181527"/>
    <lineage>
        <taxon>Eukaryota</taxon>
        <taxon>Fungi</taxon>
        <taxon>Dikarya</taxon>
        <taxon>Basidiomycota</taxon>
        <taxon>Agaricomycotina</taxon>
        <taxon>Agaricomycetes</taxon>
        <taxon>Agaricomycetidae</taxon>
        <taxon>Agaricales</taxon>
        <taxon>Pluteineae</taxon>
        <taxon>Pluteaceae</taxon>
        <taxon>Pluteus</taxon>
    </lineage>
</organism>
<protein>
    <submittedName>
        <fullName evidence="1">Uncharacterized protein</fullName>
    </submittedName>
</protein>
<sequence length="116" mass="12398">MSTWKYLTIFTLAAFTQSVLAQGNDGTIITLPPQGLCESCLIPVAITNSVLYQTTPCSNPALQCCRLAVDYAVCLPQCPTVLFPIDPPITVIHPITGIHPPITIDPPQPSPTLLAL</sequence>
<keyword evidence="2" id="KW-1185">Reference proteome</keyword>
<gene>
    <name evidence="1" type="ORF">BDN72DRAFT_380570</name>
</gene>
<dbReference type="EMBL" id="ML208289">
    <property type="protein sequence ID" value="TFK72125.1"/>
    <property type="molecule type" value="Genomic_DNA"/>
</dbReference>